<dbReference type="InterPro" id="IPR051044">
    <property type="entry name" value="MAG_DAG_Lipase"/>
</dbReference>
<accession>A0ABM7PNU6</accession>
<dbReference type="EMBL" id="AP024488">
    <property type="protein sequence ID" value="BCS98969.1"/>
    <property type="molecule type" value="Genomic_DNA"/>
</dbReference>
<dbReference type="Gene3D" id="3.40.50.1820">
    <property type="entry name" value="alpha/beta hydrolase"/>
    <property type="match status" value="1"/>
</dbReference>
<dbReference type="GO" id="GO:0016787">
    <property type="term" value="F:hydrolase activity"/>
    <property type="evidence" value="ECO:0007669"/>
    <property type="project" value="UniProtKB-KW"/>
</dbReference>
<keyword evidence="3" id="KW-1185">Reference proteome</keyword>
<dbReference type="SUPFAM" id="SSF53474">
    <property type="entry name" value="alpha/beta-Hydrolases"/>
    <property type="match status" value="1"/>
</dbReference>
<protein>
    <submittedName>
        <fullName evidence="2">Alpha/beta hydrolase</fullName>
    </submittedName>
</protein>
<evidence type="ECO:0000259" key="1">
    <source>
        <dbReference type="Pfam" id="PF12146"/>
    </source>
</evidence>
<dbReference type="Pfam" id="PF12146">
    <property type="entry name" value="Hydrolase_4"/>
    <property type="match status" value="1"/>
</dbReference>
<dbReference type="InterPro" id="IPR029058">
    <property type="entry name" value="AB_hydrolase_fold"/>
</dbReference>
<evidence type="ECO:0000313" key="3">
    <source>
        <dbReference type="Proteomes" id="UP001320148"/>
    </source>
</evidence>
<keyword evidence="2" id="KW-0378">Hydrolase</keyword>
<evidence type="ECO:0000313" key="2">
    <source>
        <dbReference type="EMBL" id="BCS98969.1"/>
    </source>
</evidence>
<organism evidence="2 3">
    <name type="scientific">Desulfoluna limicola</name>
    <dbReference type="NCBI Taxonomy" id="2810562"/>
    <lineage>
        <taxon>Bacteria</taxon>
        <taxon>Pseudomonadati</taxon>
        <taxon>Thermodesulfobacteriota</taxon>
        <taxon>Desulfobacteria</taxon>
        <taxon>Desulfobacterales</taxon>
        <taxon>Desulfolunaceae</taxon>
        <taxon>Desulfoluna</taxon>
    </lineage>
</organism>
<proteinExistence type="predicted"/>
<dbReference type="PANTHER" id="PTHR11614">
    <property type="entry name" value="PHOSPHOLIPASE-RELATED"/>
    <property type="match status" value="1"/>
</dbReference>
<gene>
    <name evidence="2" type="ORF">DSLASN_46010</name>
</gene>
<feature type="domain" description="Serine aminopeptidase S33" evidence="1">
    <location>
        <begin position="26"/>
        <end position="290"/>
    </location>
</feature>
<name>A0ABM7PNU6_9BACT</name>
<dbReference type="Proteomes" id="UP001320148">
    <property type="component" value="Chromosome"/>
</dbReference>
<dbReference type="InterPro" id="IPR022742">
    <property type="entry name" value="Hydrolase_4"/>
</dbReference>
<sequence>MIETFSQLAVTDTSLFLTHWSPDASPPRAVVVIAHGMAEHGGRYREFAEHLTENGFCVYADDHRGHGRSVPPGGAYGHFGDVNGWELAVSDAEALVAHAAETHPGLPIFIFGHSMGSFLVRDVIATTKHPLSGAIICGTATLPSFLAGLGKLIAGLHANISGPRSPSRLMDRLSFGAYNLCFFPARTPFDWLCSDPESVDRYISDPLCGYISTAALFRDLNGALARIGKQSHIERTPWDLPVLFLAGKKDPVAAMGRSASTLAARYSEAGTRDSSAILYDGARHELFGEPIKERIYTDIIDWMKARLS</sequence>
<dbReference type="RefSeq" id="WP_236890325.1">
    <property type="nucleotide sequence ID" value="NZ_AP024488.1"/>
</dbReference>
<reference evidence="2 3" key="1">
    <citation type="submission" date="2021-02" db="EMBL/GenBank/DDBJ databases">
        <title>Complete genome of Desulfoluna sp. strain ASN36.</title>
        <authorList>
            <person name="Takahashi A."/>
            <person name="Kojima H."/>
            <person name="Fukui M."/>
        </authorList>
    </citation>
    <scope>NUCLEOTIDE SEQUENCE [LARGE SCALE GENOMIC DNA]</scope>
    <source>
        <strain evidence="2 3">ASN36</strain>
    </source>
</reference>